<dbReference type="AlphaFoldDB" id="A0A1Y2IAH2"/>
<sequence length="406" mass="43781">MGNPPWKIYAEQLAPVGFGYPLWAPDPPPGTNPVELGDVGWVRRGEFVALFNACRAADDRQPLNAVPSGYEPLDPSTLVTRGPRESIRQEVLHSRSIKQLDVSSGAGAGSPLQASVGVDFQFQCRDDSGALLKLDPPSAMSHDILSEAHVEEYVHKNLDSWLAFANSRGLGLKEKDIRFVCGTIKAVRWTVAAFHGSYRNKTGKLSSALGAIPVSAHLAVKISDESLPAKFYRAGPPERLRAAVPSGETKPAISAGTSDAEQTSQVSNLSLEVHDQCIFFNSVKRKTLRDKFRVLRLRGGGPTNIPTQQPIGVAFKFASRAKNIVNKTFKHGGVGSGDREGTPPVHGAESTNTCDHDGDPDDRGNAETVDVLDYLLDYILDNSKATSAIASDVEVYKLLADMVGRV</sequence>
<protein>
    <submittedName>
        <fullName evidence="2">Uncharacterized protein</fullName>
    </submittedName>
</protein>
<proteinExistence type="predicted"/>
<evidence type="ECO:0000313" key="2">
    <source>
        <dbReference type="EMBL" id="OSC98124.1"/>
    </source>
</evidence>
<dbReference type="EMBL" id="KZ084142">
    <property type="protein sequence ID" value="OSC98124.1"/>
    <property type="molecule type" value="Genomic_DNA"/>
</dbReference>
<feature type="region of interest" description="Disordered" evidence="1">
    <location>
        <begin position="330"/>
        <end position="364"/>
    </location>
</feature>
<name>A0A1Y2IAH2_TRAC3</name>
<feature type="compositionally biased region" description="Basic and acidic residues" evidence="1">
    <location>
        <begin position="354"/>
        <end position="364"/>
    </location>
</feature>
<evidence type="ECO:0000313" key="3">
    <source>
        <dbReference type="Proteomes" id="UP000193067"/>
    </source>
</evidence>
<reference evidence="2 3" key="1">
    <citation type="journal article" date="2015" name="Biotechnol. Biofuels">
        <title>Enhanced degradation of softwood versus hardwood by the white-rot fungus Pycnoporus coccineus.</title>
        <authorList>
            <person name="Couturier M."/>
            <person name="Navarro D."/>
            <person name="Chevret D."/>
            <person name="Henrissat B."/>
            <person name="Piumi F."/>
            <person name="Ruiz-Duenas F.J."/>
            <person name="Martinez A.T."/>
            <person name="Grigoriev I.V."/>
            <person name="Riley R."/>
            <person name="Lipzen A."/>
            <person name="Berrin J.G."/>
            <person name="Master E.R."/>
            <person name="Rosso M.N."/>
        </authorList>
    </citation>
    <scope>NUCLEOTIDE SEQUENCE [LARGE SCALE GENOMIC DNA]</scope>
    <source>
        <strain evidence="2 3">BRFM310</strain>
    </source>
</reference>
<dbReference type="OrthoDB" id="2791100at2759"/>
<dbReference type="Proteomes" id="UP000193067">
    <property type="component" value="Unassembled WGS sequence"/>
</dbReference>
<dbReference type="STRING" id="1353009.A0A1Y2IAH2"/>
<feature type="region of interest" description="Disordered" evidence="1">
    <location>
        <begin position="241"/>
        <end position="261"/>
    </location>
</feature>
<accession>A0A1Y2IAH2</accession>
<gene>
    <name evidence="2" type="ORF">PYCCODRAFT_1471329</name>
</gene>
<organism evidence="2 3">
    <name type="scientific">Trametes coccinea (strain BRFM310)</name>
    <name type="common">Pycnoporus coccineus</name>
    <dbReference type="NCBI Taxonomy" id="1353009"/>
    <lineage>
        <taxon>Eukaryota</taxon>
        <taxon>Fungi</taxon>
        <taxon>Dikarya</taxon>
        <taxon>Basidiomycota</taxon>
        <taxon>Agaricomycotina</taxon>
        <taxon>Agaricomycetes</taxon>
        <taxon>Polyporales</taxon>
        <taxon>Polyporaceae</taxon>
        <taxon>Trametes</taxon>
    </lineage>
</organism>
<evidence type="ECO:0000256" key="1">
    <source>
        <dbReference type="SAM" id="MobiDB-lite"/>
    </source>
</evidence>
<keyword evidence="3" id="KW-1185">Reference proteome</keyword>